<evidence type="ECO:0000259" key="2">
    <source>
        <dbReference type="PROSITE" id="PS50805"/>
    </source>
</evidence>
<keyword evidence="4" id="KW-1185">Reference proteome</keyword>
<organism evidence="3 4">
    <name type="scientific">Anser brachyrhynchus</name>
    <name type="common">Pink-footed goose</name>
    <dbReference type="NCBI Taxonomy" id="132585"/>
    <lineage>
        <taxon>Eukaryota</taxon>
        <taxon>Metazoa</taxon>
        <taxon>Chordata</taxon>
        <taxon>Craniata</taxon>
        <taxon>Vertebrata</taxon>
        <taxon>Euteleostomi</taxon>
        <taxon>Archelosauria</taxon>
        <taxon>Archosauria</taxon>
        <taxon>Dinosauria</taxon>
        <taxon>Saurischia</taxon>
        <taxon>Theropoda</taxon>
        <taxon>Coelurosauria</taxon>
        <taxon>Aves</taxon>
        <taxon>Neognathae</taxon>
        <taxon>Galloanserae</taxon>
        <taxon>Anseriformes</taxon>
        <taxon>Anatidae</taxon>
        <taxon>Anserinae</taxon>
        <taxon>Anser</taxon>
    </lineage>
</organism>
<evidence type="ECO:0000313" key="3">
    <source>
        <dbReference type="Ensembl" id="ENSABRP00000011332.1"/>
    </source>
</evidence>
<evidence type="ECO:0000256" key="1">
    <source>
        <dbReference type="SAM" id="MobiDB-lite"/>
    </source>
</evidence>
<feature type="compositionally biased region" description="Low complexity" evidence="1">
    <location>
        <begin position="66"/>
        <end position="79"/>
    </location>
</feature>
<dbReference type="CDD" id="cd07765">
    <property type="entry name" value="KRAB_A-box"/>
    <property type="match status" value="1"/>
</dbReference>
<reference evidence="3" key="2">
    <citation type="submission" date="2025-09" db="UniProtKB">
        <authorList>
            <consortium name="Ensembl"/>
        </authorList>
    </citation>
    <scope>IDENTIFICATION</scope>
</reference>
<dbReference type="Pfam" id="PF01352">
    <property type="entry name" value="KRAB"/>
    <property type="match status" value="1"/>
</dbReference>
<dbReference type="Ensembl" id="ENSABRT00000016225.1">
    <property type="protein sequence ID" value="ENSABRP00000011332.1"/>
    <property type="gene ID" value="ENSABRG00000010181.1"/>
</dbReference>
<dbReference type="PANTHER" id="PTHR23232:SF142">
    <property type="entry name" value="GASTRULA ZINC FINGER PROTEIN XLCGF57.1-LIKE-RELATED"/>
    <property type="match status" value="1"/>
</dbReference>
<dbReference type="PROSITE" id="PS50805">
    <property type="entry name" value="KRAB"/>
    <property type="match status" value="1"/>
</dbReference>
<proteinExistence type="predicted"/>
<feature type="domain" description="KRAB" evidence="2">
    <location>
        <begin position="8"/>
        <end position="79"/>
    </location>
</feature>
<dbReference type="SUPFAM" id="SSF109640">
    <property type="entry name" value="KRAB domain (Kruppel-associated box)"/>
    <property type="match status" value="1"/>
</dbReference>
<dbReference type="AlphaFoldDB" id="A0A8B9BY42"/>
<dbReference type="PANTHER" id="PTHR23232">
    <property type="entry name" value="KRAB DOMAIN C2H2 ZINC FINGER"/>
    <property type="match status" value="1"/>
</dbReference>
<dbReference type="Proteomes" id="UP000694426">
    <property type="component" value="Unplaced"/>
</dbReference>
<reference evidence="3" key="1">
    <citation type="submission" date="2025-08" db="UniProtKB">
        <authorList>
            <consortium name="Ensembl"/>
        </authorList>
    </citation>
    <scope>IDENTIFICATION</scope>
</reference>
<dbReference type="InterPro" id="IPR050169">
    <property type="entry name" value="Krueppel_C2H2_ZnF"/>
</dbReference>
<evidence type="ECO:0000313" key="4">
    <source>
        <dbReference type="Proteomes" id="UP000694426"/>
    </source>
</evidence>
<sequence length="113" mass="12716">HDTRSVPVTFEDVSVQFSTQEWALLDDGQKELYRSVMQSSYEMLVSLCRRPVPPVSRGSFPRDRGPLLSPLSPSLATSPGQPGWSSPCPAQRVCARRLFLLEEPLPWVRTWCG</sequence>
<dbReference type="SMART" id="SM00349">
    <property type="entry name" value="KRAB"/>
    <property type="match status" value="1"/>
</dbReference>
<dbReference type="GO" id="GO:0006355">
    <property type="term" value="P:regulation of DNA-templated transcription"/>
    <property type="evidence" value="ECO:0007669"/>
    <property type="project" value="InterPro"/>
</dbReference>
<feature type="region of interest" description="Disordered" evidence="1">
    <location>
        <begin position="55"/>
        <end position="86"/>
    </location>
</feature>
<dbReference type="GeneTree" id="ENSGT00960000189381"/>
<dbReference type="Gene3D" id="6.10.140.140">
    <property type="match status" value="1"/>
</dbReference>
<accession>A0A8B9BY42</accession>
<dbReference type="InterPro" id="IPR001909">
    <property type="entry name" value="KRAB"/>
</dbReference>
<protein>
    <recommendedName>
        <fullName evidence="2">KRAB domain-containing protein</fullName>
    </recommendedName>
</protein>
<name>A0A8B9BY42_9AVES</name>
<dbReference type="InterPro" id="IPR036051">
    <property type="entry name" value="KRAB_dom_sf"/>
</dbReference>